<evidence type="ECO:0000256" key="1">
    <source>
        <dbReference type="ARBA" id="ARBA00004651"/>
    </source>
</evidence>
<dbReference type="InterPro" id="IPR035906">
    <property type="entry name" value="MetI-like_sf"/>
</dbReference>
<feature type="transmembrane region" description="Helical" evidence="7">
    <location>
        <begin position="93"/>
        <end position="116"/>
    </location>
</feature>
<dbReference type="GO" id="GO:0005886">
    <property type="term" value="C:plasma membrane"/>
    <property type="evidence" value="ECO:0007669"/>
    <property type="project" value="UniProtKB-SubCell"/>
</dbReference>
<feature type="transmembrane region" description="Helical" evidence="7">
    <location>
        <begin position="9"/>
        <end position="29"/>
    </location>
</feature>
<dbReference type="EMBL" id="JADIMF010000154">
    <property type="protein sequence ID" value="MBO8470016.1"/>
    <property type="molecule type" value="Genomic_DNA"/>
</dbReference>
<keyword evidence="6 7" id="KW-0472">Membrane</keyword>
<evidence type="ECO:0000256" key="5">
    <source>
        <dbReference type="ARBA" id="ARBA00022989"/>
    </source>
</evidence>
<feature type="transmembrane region" description="Helical" evidence="7">
    <location>
        <begin position="208"/>
        <end position="226"/>
    </location>
</feature>
<feature type="transmembrane region" description="Helical" evidence="7">
    <location>
        <begin position="128"/>
        <end position="152"/>
    </location>
</feature>
<organism evidence="9 10">
    <name type="scientific">Candidatus Ornithospirochaeta stercoravium</name>
    <dbReference type="NCBI Taxonomy" id="2840897"/>
    <lineage>
        <taxon>Bacteria</taxon>
        <taxon>Pseudomonadati</taxon>
        <taxon>Spirochaetota</taxon>
        <taxon>Spirochaetia</taxon>
        <taxon>Spirochaetales</taxon>
        <taxon>Spirochaetaceae</taxon>
        <taxon>Spirochaetaceae incertae sedis</taxon>
        <taxon>Candidatus Ornithospirochaeta</taxon>
    </lineage>
</organism>
<evidence type="ECO:0000259" key="8">
    <source>
        <dbReference type="PROSITE" id="PS50928"/>
    </source>
</evidence>
<keyword evidence="5 7" id="KW-1133">Transmembrane helix</keyword>
<comment type="similarity">
    <text evidence="7">Belongs to the binding-protein-dependent transport system permease family.</text>
</comment>
<dbReference type="PROSITE" id="PS50928">
    <property type="entry name" value="ABC_TM1"/>
    <property type="match status" value="1"/>
</dbReference>
<proteinExistence type="inferred from homology"/>
<dbReference type="GO" id="GO:0055085">
    <property type="term" value="P:transmembrane transport"/>
    <property type="evidence" value="ECO:0007669"/>
    <property type="project" value="InterPro"/>
</dbReference>
<evidence type="ECO:0000256" key="3">
    <source>
        <dbReference type="ARBA" id="ARBA00022475"/>
    </source>
</evidence>
<keyword evidence="4 7" id="KW-0812">Transmembrane</keyword>
<dbReference type="PANTHER" id="PTHR43163:SF6">
    <property type="entry name" value="DIPEPTIDE TRANSPORT SYSTEM PERMEASE PROTEIN DPPB-RELATED"/>
    <property type="match status" value="1"/>
</dbReference>
<feature type="domain" description="ABC transmembrane type-1" evidence="8">
    <location>
        <begin position="93"/>
        <end position="287"/>
    </location>
</feature>
<keyword evidence="2 7" id="KW-0813">Transport</keyword>
<comment type="subcellular location">
    <subcellularLocation>
        <location evidence="1 7">Cell membrane</location>
        <topology evidence="1 7">Multi-pass membrane protein</topology>
    </subcellularLocation>
</comment>
<accession>A0A9D9ID32</accession>
<keyword evidence="3" id="KW-1003">Cell membrane</keyword>
<dbReference type="SUPFAM" id="SSF161098">
    <property type="entry name" value="MetI-like"/>
    <property type="match status" value="1"/>
</dbReference>
<evidence type="ECO:0000256" key="7">
    <source>
        <dbReference type="RuleBase" id="RU363032"/>
    </source>
</evidence>
<dbReference type="Proteomes" id="UP000810292">
    <property type="component" value="Unassembled WGS sequence"/>
</dbReference>
<evidence type="ECO:0000313" key="9">
    <source>
        <dbReference type="EMBL" id="MBO8470016.1"/>
    </source>
</evidence>
<feature type="transmembrane region" description="Helical" evidence="7">
    <location>
        <begin position="238"/>
        <end position="257"/>
    </location>
</feature>
<dbReference type="Pfam" id="PF00528">
    <property type="entry name" value="BPD_transp_1"/>
    <property type="match status" value="1"/>
</dbReference>
<dbReference type="InterPro" id="IPR000515">
    <property type="entry name" value="MetI-like"/>
</dbReference>
<comment type="caution">
    <text evidence="9">The sequence shown here is derived from an EMBL/GenBank/DDBJ whole genome shotgun (WGS) entry which is preliminary data.</text>
</comment>
<feature type="transmembrane region" description="Helical" evidence="7">
    <location>
        <begin position="269"/>
        <end position="288"/>
    </location>
</feature>
<dbReference type="AlphaFoldDB" id="A0A9D9ID32"/>
<dbReference type="CDD" id="cd06261">
    <property type="entry name" value="TM_PBP2"/>
    <property type="match status" value="1"/>
</dbReference>
<feature type="transmembrane region" description="Helical" evidence="7">
    <location>
        <begin position="164"/>
        <end position="187"/>
    </location>
</feature>
<dbReference type="PANTHER" id="PTHR43163">
    <property type="entry name" value="DIPEPTIDE TRANSPORT SYSTEM PERMEASE PROTEIN DPPB-RELATED"/>
    <property type="match status" value="1"/>
</dbReference>
<sequence>MKHIAVRGLSLIITLIAVSFAVFVFSSFAEGDSSAYILSEDAGEDEIVAYRDSSGLSENTARRYLSFLSSFSRGDWGENISGQSIKETIGRRFPVSAVLASMSVMFSLLIAIPLSFASLKRGSLSDRIVTGFASLCASFPVFVLSLLLIIIFSLKLGVFPSSGLSRGFVSFILPSFSLGIVYSSLLIRMFRRKIREALDSPSGFYSRAAGLGYMETAFAVAVKPALPLLVTVIGESCAAIIGGTAVIETVFALPGLGSLLVKAALERDALLSGTIVLISAFAVGIISICCDIV</sequence>
<evidence type="ECO:0000256" key="6">
    <source>
        <dbReference type="ARBA" id="ARBA00023136"/>
    </source>
</evidence>
<evidence type="ECO:0000256" key="4">
    <source>
        <dbReference type="ARBA" id="ARBA00022692"/>
    </source>
</evidence>
<reference evidence="9" key="1">
    <citation type="submission" date="2020-10" db="EMBL/GenBank/DDBJ databases">
        <authorList>
            <person name="Gilroy R."/>
        </authorList>
    </citation>
    <scope>NUCLEOTIDE SEQUENCE</scope>
    <source>
        <strain evidence="9">14700</strain>
    </source>
</reference>
<evidence type="ECO:0000313" key="10">
    <source>
        <dbReference type="Proteomes" id="UP000810292"/>
    </source>
</evidence>
<dbReference type="Gene3D" id="1.10.3720.10">
    <property type="entry name" value="MetI-like"/>
    <property type="match status" value="1"/>
</dbReference>
<reference evidence="9" key="2">
    <citation type="journal article" date="2021" name="PeerJ">
        <title>Extensive microbial diversity within the chicken gut microbiome revealed by metagenomics and culture.</title>
        <authorList>
            <person name="Gilroy R."/>
            <person name="Ravi A."/>
            <person name="Getino M."/>
            <person name="Pursley I."/>
            <person name="Horton D.L."/>
            <person name="Alikhan N.F."/>
            <person name="Baker D."/>
            <person name="Gharbi K."/>
            <person name="Hall N."/>
            <person name="Watson M."/>
            <person name="Adriaenssens E.M."/>
            <person name="Foster-Nyarko E."/>
            <person name="Jarju S."/>
            <person name="Secka A."/>
            <person name="Antonio M."/>
            <person name="Oren A."/>
            <person name="Chaudhuri R.R."/>
            <person name="La Ragione R."/>
            <person name="Hildebrand F."/>
            <person name="Pallen M.J."/>
        </authorList>
    </citation>
    <scope>NUCLEOTIDE SEQUENCE</scope>
    <source>
        <strain evidence="9">14700</strain>
    </source>
</reference>
<name>A0A9D9ID32_9SPIO</name>
<protein>
    <submittedName>
        <fullName evidence="9">ABC transporter permease</fullName>
    </submittedName>
</protein>
<gene>
    <name evidence="9" type="ORF">IAA72_09600</name>
</gene>
<evidence type="ECO:0000256" key="2">
    <source>
        <dbReference type="ARBA" id="ARBA00022448"/>
    </source>
</evidence>